<name>A0ABR2TCD0_9ROSI</name>
<dbReference type="Pfam" id="PF13456">
    <property type="entry name" value="RVT_3"/>
    <property type="match status" value="1"/>
</dbReference>
<reference evidence="2 3" key="1">
    <citation type="journal article" date="2024" name="G3 (Bethesda)">
        <title>Genome assembly of Hibiscus sabdariffa L. provides insights into metabolisms of medicinal natural products.</title>
        <authorList>
            <person name="Kim T."/>
        </authorList>
    </citation>
    <scope>NUCLEOTIDE SEQUENCE [LARGE SCALE GENOMIC DNA]</scope>
    <source>
        <strain evidence="2">TK-2024</strain>
        <tissue evidence="2">Old leaves</tissue>
    </source>
</reference>
<protein>
    <recommendedName>
        <fullName evidence="1">RNase H type-1 domain-containing protein</fullName>
    </recommendedName>
</protein>
<accession>A0ABR2TCD0</accession>
<dbReference type="InterPro" id="IPR002156">
    <property type="entry name" value="RNaseH_domain"/>
</dbReference>
<proteinExistence type="predicted"/>
<sequence>MEDILVHGNRLVEECSQVARTGKSDLDGRVMIPSWVRPPTGWVKLNVDTAVSIVDHTARIGAELWAIHDKLLNAWALRYRCVELESDCLEAVRIINSKSEVMNGSAVPVSIRRLLNKE</sequence>
<evidence type="ECO:0000259" key="1">
    <source>
        <dbReference type="Pfam" id="PF13456"/>
    </source>
</evidence>
<evidence type="ECO:0000313" key="3">
    <source>
        <dbReference type="Proteomes" id="UP001396334"/>
    </source>
</evidence>
<dbReference type="InterPro" id="IPR053151">
    <property type="entry name" value="RNase_H-like"/>
</dbReference>
<dbReference type="PANTHER" id="PTHR47723:SF19">
    <property type="entry name" value="POLYNUCLEOTIDYL TRANSFERASE, RIBONUCLEASE H-LIKE SUPERFAMILY PROTEIN"/>
    <property type="match status" value="1"/>
</dbReference>
<gene>
    <name evidence="2" type="ORF">V6N11_076925</name>
</gene>
<comment type="caution">
    <text evidence="2">The sequence shown here is derived from an EMBL/GenBank/DDBJ whole genome shotgun (WGS) entry which is preliminary data.</text>
</comment>
<dbReference type="PANTHER" id="PTHR47723">
    <property type="entry name" value="OS05G0353850 PROTEIN"/>
    <property type="match status" value="1"/>
</dbReference>
<feature type="domain" description="RNase H type-1" evidence="1">
    <location>
        <begin position="53"/>
        <end position="104"/>
    </location>
</feature>
<organism evidence="2 3">
    <name type="scientific">Hibiscus sabdariffa</name>
    <name type="common">roselle</name>
    <dbReference type="NCBI Taxonomy" id="183260"/>
    <lineage>
        <taxon>Eukaryota</taxon>
        <taxon>Viridiplantae</taxon>
        <taxon>Streptophyta</taxon>
        <taxon>Embryophyta</taxon>
        <taxon>Tracheophyta</taxon>
        <taxon>Spermatophyta</taxon>
        <taxon>Magnoliopsida</taxon>
        <taxon>eudicotyledons</taxon>
        <taxon>Gunneridae</taxon>
        <taxon>Pentapetalae</taxon>
        <taxon>rosids</taxon>
        <taxon>malvids</taxon>
        <taxon>Malvales</taxon>
        <taxon>Malvaceae</taxon>
        <taxon>Malvoideae</taxon>
        <taxon>Hibiscus</taxon>
    </lineage>
</organism>
<evidence type="ECO:0000313" key="2">
    <source>
        <dbReference type="EMBL" id="KAK9034869.1"/>
    </source>
</evidence>
<keyword evidence="3" id="KW-1185">Reference proteome</keyword>
<dbReference type="EMBL" id="JBBPBN010000006">
    <property type="protein sequence ID" value="KAK9034869.1"/>
    <property type="molecule type" value="Genomic_DNA"/>
</dbReference>
<dbReference type="Proteomes" id="UP001396334">
    <property type="component" value="Unassembled WGS sequence"/>
</dbReference>